<dbReference type="InterPro" id="IPR006452">
    <property type="entry name" value="Formate_DH_accessory"/>
</dbReference>
<accession>Q0AVY4</accession>
<reference evidence="3" key="1">
    <citation type="journal article" date="2010" name="Environ. Microbiol.">
        <title>The genome of Syntrophomonas wolfei: new insights into syntrophic metabolism and biohydrogen production.</title>
        <authorList>
            <person name="Sieber J.R."/>
            <person name="Sims D.R."/>
            <person name="Han C."/>
            <person name="Kim E."/>
            <person name="Lykidis A."/>
            <person name="Lapidus A.L."/>
            <person name="McDonnald E."/>
            <person name="Rohlin L."/>
            <person name="Culley D.E."/>
            <person name="Gunsalus R."/>
            <person name="McInerney M.J."/>
        </authorList>
    </citation>
    <scope>NUCLEOTIDE SEQUENCE [LARGE SCALE GENOMIC DNA]</scope>
    <source>
        <strain evidence="3">DSM 2245B / Goettingen</strain>
    </source>
</reference>
<dbReference type="SUPFAM" id="SSF144020">
    <property type="entry name" value="FdhE-like"/>
    <property type="match status" value="1"/>
</dbReference>
<dbReference type="InterPro" id="IPR056797">
    <property type="entry name" value="FdhE_central"/>
</dbReference>
<dbReference type="Gene3D" id="3.90.1670.10">
    <property type="entry name" value="FdhE-like domain"/>
    <property type="match status" value="1"/>
</dbReference>
<dbReference type="GO" id="GO:0008199">
    <property type="term" value="F:ferric iron binding"/>
    <property type="evidence" value="ECO:0007669"/>
    <property type="project" value="TreeGrafter"/>
</dbReference>
<dbReference type="AlphaFoldDB" id="Q0AVY4"/>
<dbReference type="EMBL" id="CP000448">
    <property type="protein sequence ID" value="ABI69120.1"/>
    <property type="molecule type" value="Genomic_DNA"/>
</dbReference>
<dbReference type="PANTHER" id="PTHR37689">
    <property type="entry name" value="PROTEIN FDHE"/>
    <property type="match status" value="1"/>
</dbReference>
<keyword evidence="3" id="KW-1185">Reference proteome</keyword>
<evidence type="ECO:0000313" key="2">
    <source>
        <dbReference type="EMBL" id="ABI69120.1"/>
    </source>
</evidence>
<organism evidence="2 3">
    <name type="scientific">Syntrophomonas wolfei subsp. wolfei (strain DSM 2245B / Goettingen)</name>
    <dbReference type="NCBI Taxonomy" id="335541"/>
    <lineage>
        <taxon>Bacteria</taxon>
        <taxon>Bacillati</taxon>
        <taxon>Bacillota</taxon>
        <taxon>Clostridia</taxon>
        <taxon>Eubacteriales</taxon>
        <taxon>Syntrophomonadaceae</taxon>
        <taxon>Syntrophomonas</taxon>
    </lineage>
</organism>
<proteinExistence type="predicted"/>
<dbReference type="RefSeq" id="WP_011641215.1">
    <property type="nucleotide sequence ID" value="NC_008346.1"/>
</dbReference>
<dbReference type="InterPro" id="IPR024064">
    <property type="entry name" value="FdhE-like_sf"/>
</dbReference>
<dbReference type="HOGENOM" id="CLU_1105762_0_0_9"/>
<dbReference type="STRING" id="335541.Swol_1822"/>
<dbReference type="OrthoDB" id="9811074at2"/>
<protein>
    <submittedName>
        <fullName evidence="2">Putative formate dehydrogenase formation protein FdhE</fullName>
    </submittedName>
</protein>
<evidence type="ECO:0000313" key="3">
    <source>
        <dbReference type="Proteomes" id="UP000001968"/>
    </source>
</evidence>
<name>Q0AVY4_SYNWW</name>
<dbReference type="GO" id="GO:0005829">
    <property type="term" value="C:cytosol"/>
    <property type="evidence" value="ECO:0007669"/>
    <property type="project" value="TreeGrafter"/>
</dbReference>
<sequence length="256" mass="29495">MTKKSKLVVAENVEQAYQKYRQLKLEVDAWRQERGSYWQASLSMSDESPYLPISDLPQDAIIELWQRLNLSAKVEINDSDLWEMWEQLKSGNNRMEAEMATRLQIAVNGVAKLASQTVNETGVPEQKWNPRSSEHPEKSVVACPVCGEISTLAVLTAPDGKRVMHCNTCNFEWPVQRTGCLYCGSEDSKKLFYLKNEAFPGIEMGVCQVCGQYFKEIDGRMLYAADYFWEDMRTLPLNYATERWIEEQVRKDNQIN</sequence>
<dbReference type="GO" id="GO:0051604">
    <property type="term" value="P:protein maturation"/>
    <property type="evidence" value="ECO:0007669"/>
    <property type="project" value="TreeGrafter"/>
</dbReference>
<dbReference type="KEGG" id="swo:Swol_1822"/>
<dbReference type="Pfam" id="PF24859">
    <property type="entry name" value="FdhE_central"/>
    <property type="match status" value="1"/>
</dbReference>
<dbReference type="Proteomes" id="UP000001968">
    <property type="component" value="Chromosome"/>
</dbReference>
<evidence type="ECO:0000259" key="1">
    <source>
        <dbReference type="Pfam" id="PF24859"/>
    </source>
</evidence>
<feature type="domain" description="FdhE central" evidence="1">
    <location>
        <begin position="143"/>
        <end position="177"/>
    </location>
</feature>
<dbReference type="PANTHER" id="PTHR37689:SF1">
    <property type="entry name" value="PROTEIN FDHE"/>
    <property type="match status" value="1"/>
</dbReference>
<gene>
    <name evidence="2" type="ordered locus">Swol_1822</name>
</gene>
<dbReference type="eggNOG" id="COG3058">
    <property type="taxonomic scope" value="Bacteria"/>
</dbReference>